<dbReference type="PANTHER" id="PTHR28634:SF1">
    <property type="entry name" value="ZINC FINGER B-BOX DOMAIN-CONTAINING PROTEIN 1"/>
    <property type="match status" value="1"/>
</dbReference>
<name>A7S6L0_NEMVE</name>
<keyword evidence="1" id="KW-0479">Metal-binding</keyword>
<feature type="region of interest" description="Disordered" evidence="2">
    <location>
        <begin position="1"/>
        <end position="85"/>
    </location>
</feature>
<sequence length="250" mass="28439">MSFDPAHARLRKRAAKQLKQTTAEQLEQETKKMEERIRALKEQMVKEKEDREKIGGTRWSSGKTINPQSAANKKSERKTDKGPRKIKILTDEPLSTYTSKKTALRESINETFTGPVCGQCEKAKATLACNECTESYCVSCFMSFHRKGALRAHTTRNLDQFNQGFHEEKQTSRAPKPEERSRVKLPHGSTSQQNSSLEQKTGGALLNGTFDEDESSASFAQALKEWRSAQGKDNTWLKWLHVKQVLYQRS</sequence>
<evidence type="ECO:0000256" key="1">
    <source>
        <dbReference type="PROSITE-ProRule" id="PRU00024"/>
    </source>
</evidence>
<feature type="region of interest" description="Disordered" evidence="2">
    <location>
        <begin position="166"/>
        <end position="199"/>
    </location>
</feature>
<dbReference type="EMBL" id="DS469588">
    <property type="protein sequence ID" value="EDO40638.1"/>
    <property type="molecule type" value="Genomic_DNA"/>
</dbReference>
<feature type="domain" description="B box-type" evidence="3">
    <location>
        <begin position="116"/>
        <end position="158"/>
    </location>
</feature>
<proteinExistence type="predicted"/>
<feature type="compositionally biased region" description="Basic and acidic residues" evidence="2">
    <location>
        <begin position="73"/>
        <end position="83"/>
    </location>
</feature>
<dbReference type="Pfam" id="PF22586">
    <property type="entry name" value="ANCHR-like_BBOX"/>
    <property type="match status" value="1"/>
</dbReference>
<feature type="compositionally biased region" description="Basic and acidic residues" evidence="2">
    <location>
        <begin position="28"/>
        <end position="55"/>
    </location>
</feature>
<gene>
    <name evidence="4" type="ORF">NEMVEDRAFT_v1g232789</name>
</gene>
<evidence type="ECO:0000259" key="3">
    <source>
        <dbReference type="PROSITE" id="PS50119"/>
    </source>
</evidence>
<feature type="compositionally biased region" description="Polar residues" evidence="2">
    <location>
        <begin position="58"/>
        <end position="72"/>
    </location>
</feature>
<dbReference type="eggNOG" id="ENOG502QZ7B">
    <property type="taxonomic scope" value="Eukaryota"/>
</dbReference>
<dbReference type="SMART" id="SM00336">
    <property type="entry name" value="BBOX"/>
    <property type="match status" value="1"/>
</dbReference>
<protein>
    <recommendedName>
        <fullName evidence="3">B box-type domain-containing protein</fullName>
    </recommendedName>
</protein>
<dbReference type="OMA" id="ECTRICC"/>
<dbReference type="HOGENOM" id="CLU_1112452_0_0_1"/>
<feature type="compositionally biased region" description="Polar residues" evidence="2">
    <location>
        <begin position="188"/>
        <end position="199"/>
    </location>
</feature>
<dbReference type="AlphaFoldDB" id="A7S6L0"/>
<dbReference type="PANTHER" id="PTHR28634">
    <property type="entry name" value="ZINC FINGER B-BOX DOMAIN-CONTAINING PROTEIN 1"/>
    <property type="match status" value="1"/>
</dbReference>
<evidence type="ECO:0000313" key="4">
    <source>
        <dbReference type="EMBL" id="EDO40638.1"/>
    </source>
</evidence>
<accession>A7S6L0</accession>
<dbReference type="PROSITE" id="PS50119">
    <property type="entry name" value="ZF_BBOX"/>
    <property type="match status" value="1"/>
</dbReference>
<evidence type="ECO:0000313" key="5">
    <source>
        <dbReference type="Proteomes" id="UP000001593"/>
    </source>
</evidence>
<evidence type="ECO:0000256" key="2">
    <source>
        <dbReference type="SAM" id="MobiDB-lite"/>
    </source>
</evidence>
<dbReference type="InterPro" id="IPR037688">
    <property type="entry name" value="ZBBX"/>
</dbReference>
<dbReference type="GO" id="GO:0008270">
    <property type="term" value="F:zinc ion binding"/>
    <property type="evidence" value="ECO:0007669"/>
    <property type="project" value="UniProtKB-KW"/>
</dbReference>
<reference evidence="4 5" key="1">
    <citation type="journal article" date="2007" name="Science">
        <title>Sea anemone genome reveals ancestral eumetazoan gene repertoire and genomic organization.</title>
        <authorList>
            <person name="Putnam N.H."/>
            <person name="Srivastava M."/>
            <person name="Hellsten U."/>
            <person name="Dirks B."/>
            <person name="Chapman J."/>
            <person name="Salamov A."/>
            <person name="Terry A."/>
            <person name="Shapiro H."/>
            <person name="Lindquist E."/>
            <person name="Kapitonov V.V."/>
            <person name="Jurka J."/>
            <person name="Genikhovich G."/>
            <person name="Grigoriev I.V."/>
            <person name="Lucas S.M."/>
            <person name="Steele R.E."/>
            <person name="Finnerty J.R."/>
            <person name="Technau U."/>
            <person name="Martindale M.Q."/>
            <person name="Rokhsar D.S."/>
        </authorList>
    </citation>
    <scope>NUCLEOTIDE SEQUENCE [LARGE SCALE GENOMIC DNA]</scope>
    <source>
        <strain evidence="5">CH2 X CH6</strain>
    </source>
</reference>
<keyword evidence="1" id="KW-0862">Zinc</keyword>
<organism evidence="4 5">
    <name type="scientific">Nematostella vectensis</name>
    <name type="common">Starlet sea anemone</name>
    <dbReference type="NCBI Taxonomy" id="45351"/>
    <lineage>
        <taxon>Eukaryota</taxon>
        <taxon>Metazoa</taxon>
        <taxon>Cnidaria</taxon>
        <taxon>Anthozoa</taxon>
        <taxon>Hexacorallia</taxon>
        <taxon>Actiniaria</taxon>
        <taxon>Edwardsiidae</taxon>
        <taxon>Nematostella</taxon>
    </lineage>
</organism>
<dbReference type="PhylomeDB" id="A7S6L0"/>
<keyword evidence="1" id="KW-0863">Zinc-finger</keyword>
<keyword evidence="5" id="KW-1185">Reference proteome</keyword>
<dbReference type="InParanoid" id="A7S6L0"/>
<dbReference type="InterPro" id="IPR000315">
    <property type="entry name" value="Znf_B-box"/>
</dbReference>
<feature type="compositionally biased region" description="Basic and acidic residues" evidence="2">
    <location>
        <begin position="166"/>
        <end position="182"/>
    </location>
</feature>
<dbReference type="Proteomes" id="UP000001593">
    <property type="component" value="Unassembled WGS sequence"/>
</dbReference>